<reference evidence="3 4" key="1">
    <citation type="journal article" date="2010" name="Nature">
        <title>The Ectocarpus genome and the independent evolution of multicellularity in brown algae.</title>
        <authorList>
            <person name="Cock J.M."/>
            <person name="Sterck L."/>
            <person name="Rouze P."/>
            <person name="Scornet D."/>
            <person name="Allen A.E."/>
            <person name="Amoutzias G."/>
            <person name="Anthouard V."/>
            <person name="Artiguenave F."/>
            <person name="Aury J.M."/>
            <person name="Badger J.H."/>
            <person name="Beszteri B."/>
            <person name="Billiau K."/>
            <person name="Bonnet E."/>
            <person name="Bothwell J.H."/>
            <person name="Bowler C."/>
            <person name="Boyen C."/>
            <person name="Brownlee C."/>
            <person name="Carrano C.J."/>
            <person name="Charrier B."/>
            <person name="Cho G.Y."/>
            <person name="Coelho S.M."/>
            <person name="Collen J."/>
            <person name="Corre E."/>
            <person name="Da Silva C."/>
            <person name="Delage L."/>
            <person name="Delaroque N."/>
            <person name="Dittami S.M."/>
            <person name="Doulbeau S."/>
            <person name="Elias M."/>
            <person name="Farnham G."/>
            <person name="Gachon C.M."/>
            <person name="Gschloessl B."/>
            <person name="Heesch S."/>
            <person name="Jabbari K."/>
            <person name="Jubin C."/>
            <person name="Kawai H."/>
            <person name="Kimura K."/>
            <person name="Kloareg B."/>
            <person name="Kupper F.C."/>
            <person name="Lang D."/>
            <person name="Le Bail A."/>
            <person name="Leblanc C."/>
            <person name="Lerouge P."/>
            <person name="Lohr M."/>
            <person name="Lopez P.J."/>
            <person name="Martens C."/>
            <person name="Maumus F."/>
            <person name="Michel G."/>
            <person name="Miranda-Saavedra D."/>
            <person name="Morales J."/>
            <person name="Moreau H."/>
            <person name="Motomura T."/>
            <person name="Nagasato C."/>
            <person name="Napoli C.A."/>
            <person name="Nelson D.R."/>
            <person name="Nyvall-Collen P."/>
            <person name="Peters A.F."/>
            <person name="Pommier C."/>
            <person name="Potin P."/>
            <person name="Poulain J."/>
            <person name="Quesneville H."/>
            <person name="Read B."/>
            <person name="Rensing S.A."/>
            <person name="Ritter A."/>
            <person name="Rousvoal S."/>
            <person name="Samanta M."/>
            <person name="Samson G."/>
            <person name="Schroeder D.C."/>
            <person name="Segurens B."/>
            <person name="Strittmatter M."/>
            <person name="Tonon T."/>
            <person name="Tregear J.W."/>
            <person name="Valentin K."/>
            <person name="von Dassow P."/>
            <person name="Yamagishi T."/>
            <person name="Van de Peer Y."/>
            <person name="Wincker P."/>
        </authorList>
    </citation>
    <scope>NUCLEOTIDE SEQUENCE [LARGE SCALE GENOMIC DNA]</scope>
    <source>
        <strain evidence="4">Ec32 / CCAP1310/4</strain>
    </source>
</reference>
<evidence type="ECO:0000313" key="3">
    <source>
        <dbReference type="EMBL" id="CBJ32285.1"/>
    </source>
</evidence>
<feature type="transmembrane region" description="Helical" evidence="1">
    <location>
        <begin position="109"/>
        <end position="127"/>
    </location>
</feature>
<protein>
    <submittedName>
        <fullName evidence="3">Uncharacterized protein</fullName>
    </submittedName>
</protein>
<name>D7FXE8_ECTSI</name>
<evidence type="ECO:0000256" key="2">
    <source>
        <dbReference type="SAM" id="SignalP"/>
    </source>
</evidence>
<keyword evidence="2" id="KW-0732">Signal</keyword>
<proteinExistence type="predicted"/>
<evidence type="ECO:0000313" key="4">
    <source>
        <dbReference type="Proteomes" id="UP000002630"/>
    </source>
</evidence>
<organism evidence="3 4">
    <name type="scientific">Ectocarpus siliculosus</name>
    <name type="common">Brown alga</name>
    <name type="synonym">Conferva siliculosa</name>
    <dbReference type="NCBI Taxonomy" id="2880"/>
    <lineage>
        <taxon>Eukaryota</taxon>
        <taxon>Sar</taxon>
        <taxon>Stramenopiles</taxon>
        <taxon>Ochrophyta</taxon>
        <taxon>PX clade</taxon>
        <taxon>Phaeophyceae</taxon>
        <taxon>Ectocarpales</taxon>
        <taxon>Ectocarpaceae</taxon>
        <taxon>Ectocarpus</taxon>
    </lineage>
</organism>
<feature type="transmembrane region" description="Helical" evidence="1">
    <location>
        <begin position="48"/>
        <end position="70"/>
    </location>
</feature>
<keyword evidence="4" id="KW-1185">Reference proteome</keyword>
<accession>D7FXE8</accession>
<feature type="signal peptide" evidence="2">
    <location>
        <begin position="1"/>
        <end position="20"/>
    </location>
</feature>
<dbReference type="EMBL" id="FN649743">
    <property type="protein sequence ID" value="CBJ32285.1"/>
    <property type="molecule type" value="Genomic_DNA"/>
</dbReference>
<keyword evidence="1" id="KW-0472">Membrane</keyword>
<dbReference type="Proteomes" id="UP000002630">
    <property type="component" value="Linkage Group LG18"/>
</dbReference>
<keyword evidence="1" id="KW-1133">Transmembrane helix</keyword>
<dbReference type="InParanoid" id="D7FXE8"/>
<gene>
    <name evidence="3" type="ORF">Esi_0327_0004</name>
</gene>
<dbReference type="EMBL" id="FN648517">
    <property type="protein sequence ID" value="CBJ32285.1"/>
    <property type="molecule type" value="Genomic_DNA"/>
</dbReference>
<sequence length="154" mass="15989">MVGALKVVLPVLGVAQIVLASLYADPGFQKMIVKLLLGENSKAGEGAACSGVILQQLCPLYLGMAALNIWSWGMGSEIRPKVALANIFSMAGVLYAHSRAPNSSMFNSAPVWVSVAGLVAVVAGLVLHQLEPGLLTEDKASTTKARTAGTKKNA</sequence>
<evidence type="ECO:0000256" key="1">
    <source>
        <dbReference type="SAM" id="Phobius"/>
    </source>
</evidence>
<feature type="chain" id="PRO_5003095571" evidence="2">
    <location>
        <begin position="21"/>
        <end position="154"/>
    </location>
</feature>
<keyword evidence="1" id="KW-0812">Transmembrane</keyword>
<dbReference type="AlphaFoldDB" id="D7FXE8"/>